<feature type="transmembrane region" description="Helical" evidence="1">
    <location>
        <begin position="28"/>
        <end position="58"/>
    </location>
</feature>
<dbReference type="Proteomes" id="UP000811545">
    <property type="component" value="Unassembled WGS sequence"/>
</dbReference>
<keyword evidence="1" id="KW-1133">Transmembrane helix</keyword>
<evidence type="ECO:0000313" key="2">
    <source>
        <dbReference type="EMBL" id="MBT9146128.1"/>
    </source>
</evidence>
<protein>
    <submittedName>
        <fullName evidence="2">Uncharacterized protein</fullName>
    </submittedName>
</protein>
<evidence type="ECO:0000256" key="1">
    <source>
        <dbReference type="SAM" id="Phobius"/>
    </source>
</evidence>
<comment type="caution">
    <text evidence="2">The sequence shown here is derived from an EMBL/GenBank/DDBJ whole genome shotgun (WGS) entry which is preliminary data.</text>
</comment>
<keyword evidence="1" id="KW-0812">Transmembrane</keyword>
<dbReference type="AlphaFoldDB" id="A0A9E2F7Z8"/>
<gene>
    <name evidence="2" type="ORF">DDT42_02010</name>
</gene>
<sequence length="59" mass="6374">MELLILLLFVSGLIALFFKPIRKATGAVLIVAGIIFSLTFIGMIIGLPLIFFGVLLLVI</sequence>
<proteinExistence type="predicted"/>
<evidence type="ECO:0000313" key="3">
    <source>
        <dbReference type="Proteomes" id="UP000811545"/>
    </source>
</evidence>
<dbReference type="EMBL" id="QLTW01000332">
    <property type="protein sequence ID" value="MBT9146128.1"/>
    <property type="molecule type" value="Genomic_DNA"/>
</dbReference>
<name>A0A9E2F7Z8_PSYF1</name>
<keyword evidence="1" id="KW-0472">Membrane</keyword>
<reference evidence="2 3" key="1">
    <citation type="journal article" date="2021" name="bioRxiv">
        <title>Unique metabolic strategies in Hadean analogues reveal hints for primordial physiology.</title>
        <authorList>
            <person name="Nobu M.K."/>
            <person name="Nakai R."/>
            <person name="Tamazawa S."/>
            <person name="Mori H."/>
            <person name="Toyoda A."/>
            <person name="Ijiri A."/>
            <person name="Suzuki S."/>
            <person name="Kurokawa K."/>
            <person name="Kamagata Y."/>
            <person name="Tamaki H."/>
        </authorList>
    </citation>
    <scope>NUCLEOTIDE SEQUENCE [LARGE SCALE GENOMIC DNA]</scope>
    <source>
        <strain evidence="2">BS525</strain>
    </source>
</reference>
<organism evidence="2 3">
    <name type="scientific">Psychracetigena formicireducens</name>
    <dbReference type="NCBI Taxonomy" id="2986056"/>
    <lineage>
        <taxon>Bacteria</taxon>
        <taxon>Bacillati</taxon>
        <taxon>Candidatus Lithacetigenota</taxon>
        <taxon>Candidatus Psychracetigena</taxon>
    </lineage>
</organism>
<accession>A0A9E2F7Z8</accession>